<dbReference type="Pfam" id="PF00069">
    <property type="entry name" value="Pkinase"/>
    <property type="match status" value="1"/>
</dbReference>
<dbReference type="SMART" id="SM00220">
    <property type="entry name" value="S_TKc"/>
    <property type="match status" value="1"/>
</dbReference>
<dbReference type="SUPFAM" id="SSF56112">
    <property type="entry name" value="Protein kinase-like (PK-like)"/>
    <property type="match status" value="1"/>
</dbReference>
<reference evidence="3 4" key="1">
    <citation type="journal article" date="2023" name="BMC Biol.">
        <title>The compact genome of the sponge Oopsacas minuta (Hexactinellida) is lacking key metazoan core genes.</title>
        <authorList>
            <person name="Santini S."/>
            <person name="Schenkelaars Q."/>
            <person name="Jourda C."/>
            <person name="Duchesne M."/>
            <person name="Belahbib H."/>
            <person name="Rocher C."/>
            <person name="Selva M."/>
            <person name="Riesgo A."/>
            <person name="Vervoort M."/>
            <person name="Leys S.P."/>
            <person name="Kodjabachian L."/>
            <person name="Le Bivic A."/>
            <person name="Borchiellini C."/>
            <person name="Claverie J.M."/>
            <person name="Renard E."/>
        </authorList>
    </citation>
    <scope>NUCLEOTIDE SEQUENCE [LARGE SCALE GENOMIC DNA]</scope>
    <source>
        <strain evidence="3">SPO-2</strain>
    </source>
</reference>
<evidence type="ECO:0000256" key="1">
    <source>
        <dbReference type="SAM" id="MobiDB-lite"/>
    </source>
</evidence>
<evidence type="ECO:0000313" key="3">
    <source>
        <dbReference type="EMBL" id="KAI6648507.1"/>
    </source>
</evidence>
<dbReference type="GO" id="GO:0031434">
    <property type="term" value="F:mitogen-activated protein kinase kinase binding"/>
    <property type="evidence" value="ECO:0007669"/>
    <property type="project" value="TreeGrafter"/>
</dbReference>
<dbReference type="GO" id="GO:0005634">
    <property type="term" value="C:nucleus"/>
    <property type="evidence" value="ECO:0007669"/>
    <property type="project" value="TreeGrafter"/>
</dbReference>
<dbReference type="InterPro" id="IPR024104">
    <property type="entry name" value="Tribbles/Ser_Thr_kinase_40"/>
</dbReference>
<dbReference type="PANTHER" id="PTHR22961">
    <property type="entry name" value="SER/THR PROTEIN KINASE-TRB"/>
    <property type="match status" value="1"/>
</dbReference>
<feature type="compositionally biased region" description="Basic residues" evidence="1">
    <location>
        <begin position="29"/>
        <end position="41"/>
    </location>
</feature>
<dbReference type="Gene3D" id="1.10.510.10">
    <property type="entry name" value="Transferase(Phosphotransferase) domain 1"/>
    <property type="match status" value="1"/>
</dbReference>
<organism evidence="3 4">
    <name type="scientific">Oopsacas minuta</name>
    <dbReference type="NCBI Taxonomy" id="111878"/>
    <lineage>
        <taxon>Eukaryota</taxon>
        <taxon>Metazoa</taxon>
        <taxon>Porifera</taxon>
        <taxon>Hexactinellida</taxon>
        <taxon>Hexasterophora</taxon>
        <taxon>Lyssacinosida</taxon>
        <taxon>Leucopsacidae</taxon>
        <taxon>Oopsacas</taxon>
    </lineage>
</organism>
<dbReference type="GO" id="GO:0032436">
    <property type="term" value="P:positive regulation of proteasomal ubiquitin-dependent protein catabolic process"/>
    <property type="evidence" value="ECO:0007669"/>
    <property type="project" value="TreeGrafter"/>
</dbReference>
<dbReference type="GO" id="GO:0005524">
    <property type="term" value="F:ATP binding"/>
    <property type="evidence" value="ECO:0007669"/>
    <property type="project" value="InterPro"/>
</dbReference>
<evidence type="ECO:0000313" key="4">
    <source>
        <dbReference type="Proteomes" id="UP001165289"/>
    </source>
</evidence>
<gene>
    <name evidence="3" type="ORF">LOD99_8139</name>
</gene>
<feature type="compositionally biased region" description="Basic and acidic residues" evidence="1">
    <location>
        <begin position="348"/>
        <end position="358"/>
    </location>
</feature>
<proteinExistence type="predicted"/>
<feature type="region of interest" description="Disordered" evidence="1">
    <location>
        <begin position="348"/>
        <end position="368"/>
    </location>
</feature>
<feature type="compositionally biased region" description="Polar residues" evidence="1">
    <location>
        <begin position="359"/>
        <end position="368"/>
    </location>
</feature>
<sequence>MDTYTYCPHPNSQLMHRRSRPNSLPNSNGRHHHHKMVHPYKKPPTQQYSAPAHQPREDMIRAGKYLIRNDSMKIDDTFLAYNVMDQKYYVTMMVPKKDCQKVLSKYKELCYSTELPHIHEILSEQDNVLLVLNLHPYSDPLPQTADLEKVQKFTKEILELVNKVHESGISPHKMSIDDFKQYKETPTSIGYHLQLMRLNHSLMLNNSDEELADIDACSAPELVNILTSQKNKSNPMDSTNISNSKNKLEAIRDNGLDLEKADSWRVGTMIYTMIAGRSPFPDPITETQKYFEAIKYSQLKPPTRKTSRNAWEFLLGLLEPDPEERLSITQALEHPWLQEYALRTESHGMLSGKEEHKLPSSTPSSPTF</sequence>
<comment type="caution">
    <text evidence="3">The sequence shown here is derived from an EMBL/GenBank/DDBJ whole genome shotgun (WGS) entry which is preliminary data.</text>
</comment>
<feature type="region of interest" description="Disordered" evidence="1">
    <location>
        <begin position="1"/>
        <end position="53"/>
    </location>
</feature>
<dbReference type="PROSITE" id="PS50011">
    <property type="entry name" value="PROTEIN_KINASE_DOM"/>
    <property type="match status" value="1"/>
</dbReference>
<dbReference type="InterPro" id="IPR011009">
    <property type="entry name" value="Kinase-like_dom_sf"/>
</dbReference>
<keyword evidence="4" id="KW-1185">Reference proteome</keyword>
<name>A0AAV7JI61_9METZ</name>
<dbReference type="PANTHER" id="PTHR22961:SF13">
    <property type="entry name" value="TRIBBLES"/>
    <property type="match status" value="1"/>
</dbReference>
<accession>A0AAV7JI61</accession>
<feature type="domain" description="Protein kinase" evidence="2">
    <location>
        <begin position="54"/>
        <end position="337"/>
    </location>
</feature>
<protein>
    <submittedName>
        <fullName evidence="3">Tribbles-like protein 3-like</fullName>
    </submittedName>
</protein>
<dbReference type="AlphaFoldDB" id="A0AAV7JI61"/>
<dbReference type="InterPro" id="IPR000719">
    <property type="entry name" value="Prot_kinase_dom"/>
</dbReference>
<evidence type="ECO:0000259" key="2">
    <source>
        <dbReference type="PROSITE" id="PS50011"/>
    </source>
</evidence>
<dbReference type="GO" id="GO:0004672">
    <property type="term" value="F:protein kinase activity"/>
    <property type="evidence" value="ECO:0007669"/>
    <property type="project" value="InterPro"/>
</dbReference>
<dbReference type="EMBL" id="JAKMXF010000330">
    <property type="protein sequence ID" value="KAI6648507.1"/>
    <property type="molecule type" value="Genomic_DNA"/>
</dbReference>
<dbReference type="Proteomes" id="UP001165289">
    <property type="component" value="Unassembled WGS sequence"/>
</dbReference>